<dbReference type="PROSITE" id="PS50084">
    <property type="entry name" value="KH_TYPE_1"/>
    <property type="match status" value="2"/>
</dbReference>
<dbReference type="Pfam" id="PF00013">
    <property type="entry name" value="KH_1"/>
    <property type="match status" value="2"/>
</dbReference>
<feature type="region of interest" description="Disordered" evidence="3">
    <location>
        <begin position="406"/>
        <end position="430"/>
    </location>
</feature>
<accession>A0ABN9U7Q7</accession>
<keyword evidence="2" id="KW-0694">RNA-binding</keyword>
<keyword evidence="6" id="KW-1185">Reference proteome</keyword>
<evidence type="ECO:0000313" key="6">
    <source>
        <dbReference type="Proteomes" id="UP001189429"/>
    </source>
</evidence>
<feature type="compositionally biased region" description="Basic residues" evidence="3">
    <location>
        <begin position="1004"/>
        <end position="1014"/>
    </location>
</feature>
<evidence type="ECO:0000256" key="3">
    <source>
        <dbReference type="SAM" id="MobiDB-lite"/>
    </source>
</evidence>
<dbReference type="InterPro" id="IPR004087">
    <property type="entry name" value="KH_dom"/>
</dbReference>
<sequence>MEPSRASDHVAHAARVALRGAGLQVDIRSEADVHNDGYALRKFTAKGRAGISCPAQARRCKGDKDLLDDVADDIDFRFGVRNGNNAAMIEQPTHLEAKFGHRRRICRGRGARAFWVCVMGARVGSYVATRAAILIAMDWWWKLWMALQTGNPLSDPHLWGVIYAPPRRWEWNRHEASITCGSNFVIHEWAVFFQWVHGPLNSVANYRVCLASVQEVRDNFNWMLKPFQEFDPWIAHDMFGHILVVGFGSTYKLGDIVARCGQVFEVASQAGISQGKTQRGPSILQDQDFIFRLGLQSSFDFQGGQSFKGDEPIAETAFAFVWEPVAAGIGKKGVFSERPPMGMLGALSNGAEARAGDPEWLEWIAQVWDRTINFEQRVGADPFLEAPPKQQQEMREVAKVRCAPAPAEETRSEIQDQGRQSKAGALGRQAKYRRTAMSGVWEAPEMPPPKPTLEDEQTTKTVAMKHSAFKSTAGDFSLGGSPMTLICTVGIVGSPLVEPFPCHLDQDLQTNWLALLVEPGAFLFNATAGLKTGGRVLSVSEHSAARATVAPSITKYVRYFWFERGDRTTWFYAEPAPRDDWVCRPCEAAPPAHFNNACVGRPAGIAARAKGPVGHPVAAYAAEFTFRGLSKAFLGGPIRNVGADLGAPTLEVGAAELLAATALPGPADAGHAEILAHRSLKAHPMFSAVLAEENVEHMCNPPGGVSLAEDTGQEAEVRAAAAREMAADAKGAIAAVTGGGKGRGEGAVLRTPVGAADHATLDQAGPRLPGEAFGELLAERDAAWAVGNSASKWRARKRQGCARAAAGACAGALGCDGPLAEPLAAGRVAEPLVAEPVAAQQGSRGRERQMQAARGDLPRGFLGADAAGLDLADRNALDKHDVEDSIGTKTLATSSGRIIRETAAKKLAERAALEIADGANYLGMILVPPVSNEHWALSLAECKRGVAELASAGARASFSMRMYFACAVLVMSCVAQFADHCRSATSTIGAAAVSETTTWIAQHAGRRQRQRHGPAPRQTMSPSAPRVDQRREGPPREEQTHVRVWVKNMDCARVIGRGGSTIRELQQKSGTVIMAMPESDMDPERQERYVDIIGARSKQRTALEMVLELVTYCCEDEGEVLKDERCVDGKDEGKVVGFQASELRKVIGKDGATITQIERETGAKAEVDRERSQIRFYGTPAQQESATNMLVEELDYACREDPG</sequence>
<name>A0ABN9U7Q7_9DINO</name>
<dbReference type="SUPFAM" id="SSF54791">
    <property type="entry name" value="Eukaryotic type KH-domain (KH-domain type I)"/>
    <property type="match status" value="2"/>
</dbReference>
<proteinExistence type="predicted"/>
<reference evidence="5" key="1">
    <citation type="submission" date="2023-10" db="EMBL/GenBank/DDBJ databases">
        <authorList>
            <person name="Chen Y."/>
            <person name="Shah S."/>
            <person name="Dougan E. K."/>
            <person name="Thang M."/>
            <person name="Chan C."/>
        </authorList>
    </citation>
    <scope>NUCLEOTIDE SEQUENCE [LARGE SCALE GENOMIC DNA]</scope>
</reference>
<protein>
    <recommendedName>
        <fullName evidence="4">K Homology domain-containing protein</fullName>
    </recommendedName>
</protein>
<feature type="domain" description="K Homology" evidence="4">
    <location>
        <begin position="1130"/>
        <end position="1195"/>
    </location>
</feature>
<dbReference type="InterPro" id="IPR004088">
    <property type="entry name" value="KH_dom_type_1"/>
</dbReference>
<comment type="caution">
    <text evidence="5">The sequence shown here is derived from an EMBL/GenBank/DDBJ whole genome shotgun (WGS) entry which is preliminary data.</text>
</comment>
<dbReference type="Gene3D" id="3.30.1370.10">
    <property type="entry name" value="K Homology domain, type 1"/>
    <property type="match status" value="2"/>
</dbReference>
<gene>
    <name evidence="5" type="ORF">PCOR1329_LOCUS45810</name>
</gene>
<keyword evidence="1" id="KW-0677">Repeat</keyword>
<dbReference type="EMBL" id="CAUYUJ010015505">
    <property type="protein sequence ID" value="CAK0854917.1"/>
    <property type="molecule type" value="Genomic_DNA"/>
</dbReference>
<feature type="domain" description="K Homology" evidence="4">
    <location>
        <begin position="1038"/>
        <end position="1111"/>
    </location>
</feature>
<evidence type="ECO:0000256" key="1">
    <source>
        <dbReference type="ARBA" id="ARBA00022737"/>
    </source>
</evidence>
<evidence type="ECO:0000313" key="5">
    <source>
        <dbReference type="EMBL" id="CAK0854917.1"/>
    </source>
</evidence>
<dbReference type="SMART" id="SM00322">
    <property type="entry name" value="KH"/>
    <property type="match status" value="2"/>
</dbReference>
<dbReference type="PANTHER" id="PTHR10288">
    <property type="entry name" value="KH DOMAIN CONTAINING RNA BINDING PROTEIN"/>
    <property type="match status" value="1"/>
</dbReference>
<feature type="compositionally biased region" description="Basic and acidic residues" evidence="3">
    <location>
        <begin position="1027"/>
        <end position="1038"/>
    </location>
</feature>
<dbReference type="Proteomes" id="UP001189429">
    <property type="component" value="Unassembled WGS sequence"/>
</dbReference>
<feature type="region of interest" description="Disordered" evidence="3">
    <location>
        <begin position="1003"/>
        <end position="1038"/>
    </location>
</feature>
<evidence type="ECO:0000256" key="2">
    <source>
        <dbReference type="PROSITE-ProRule" id="PRU00117"/>
    </source>
</evidence>
<organism evidence="5 6">
    <name type="scientific">Prorocentrum cordatum</name>
    <dbReference type="NCBI Taxonomy" id="2364126"/>
    <lineage>
        <taxon>Eukaryota</taxon>
        <taxon>Sar</taxon>
        <taxon>Alveolata</taxon>
        <taxon>Dinophyceae</taxon>
        <taxon>Prorocentrales</taxon>
        <taxon>Prorocentraceae</taxon>
        <taxon>Prorocentrum</taxon>
    </lineage>
</organism>
<dbReference type="InterPro" id="IPR036612">
    <property type="entry name" value="KH_dom_type_1_sf"/>
</dbReference>
<evidence type="ECO:0000259" key="4">
    <source>
        <dbReference type="SMART" id="SM00322"/>
    </source>
</evidence>